<dbReference type="AlphaFoldDB" id="J9GGZ2"/>
<name>J9GGZ2_9ZZZZ</name>
<accession>J9GGZ2</accession>
<proteinExistence type="predicted"/>
<reference evidence="1" key="1">
    <citation type="journal article" date="2012" name="PLoS ONE">
        <title>Gene sets for utilization of primary and secondary nutrition supplies in the distal gut of endangered iberian lynx.</title>
        <authorList>
            <person name="Alcaide M."/>
            <person name="Messina E."/>
            <person name="Richter M."/>
            <person name="Bargiela R."/>
            <person name="Peplies J."/>
            <person name="Huws S.A."/>
            <person name="Newbold C.J."/>
            <person name="Golyshin P.N."/>
            <person name="Simon M.A."/>
            <person name="Lopez G."/>
            <person name="Yakimov M.M."/>
            <person name="Ferrer M."/>
        </authorList>
    </citation>
    <scope>NUCLEOTIDE SEQUENCE</scope>
</reference>
<feature type="non-terminal residue" evidence="1">
    <location>
        <position position="90"/>
    </location>
</feature>
<organism evidence="1">
    <name type="scientific">gut metagenome</name>
    <dbReference type="NCBI Taxonomy" id="749906"/>
    <lineage>
        <taxon>unclassified sequences</taxon>
        <taxon>metagenomes</taxon>
        <taxon>organismal metagenomes</taxon>
    </lineage>
</organism>
<protein>
    <submittedName>
        <fullName evidence="1">Uncharacterized protein</fullName>
    </submittedName>
</protein>
<comment type="caution">
    <text evidence="1">The sequence shown here is derived from an EMBL/GenBank/DDBJ whole genome shotgun (WGS) entry which is preliminary data.</text>
</comment>
<sequence>MPVSNVRLINEKKYDISKHRFLELYHFCMQYSEWKDELKYKKDTVRSIEVTDMPTSHGNGDATANLAVRRAELQRKCELIEQTAIEADPD</sequence>
<evidence type="ECO:0000313" key="1">
    <source>
        <dbReference type="EMBL" id="EJX06712.1"/>
    </source>
</evidence>
<dbReference type="EMBL" id="AMCI01001083">
    <property type="protein sequence ID" value="EJX06712.1"/>
    <property type="molecule type" value="Genomic_DNA"/>
</dbReference>
<gene>
    <name evidence="1" type="ORF">EVA_05175</name>
</gene>